<dbReference type="InterPro" id="IPR017920">
    <property type="entry name" value="COMM"/>
</dbReference>
<reference evidence="3" key="1">
    <citation type="submission" date="2011-02" db="EMBL/GenBank/DDBJ databases">
        <title>The Genome Sequence of Capsaspora owczarzaki ATCC 30864.</title>
        <authorList>
            <person name="Russ C."/>
            <person name="Cuomo C."/>
            <person name="Burger G."/>
            <person name="Gray M.W."/>
            <person name="Holland P.W.H."/>
            <person name="King N."/>
            <person name="Lang F.B.F."/>
            <person name="Roger A.J."/>
            <person name="Ruiz-Trillo I."/>
            <person name="Young S.K."/>
            <person name="Zeng Q."/>
            <person name="Gargeya S."/>
            <person name="Alvarado L."/>
            <person name="Berlin A."/>
            <person name="Chapman S.B."/>
            <person name="Chen Z."/>
            <person name="Freedman E."/>
            <person name="Gellesch M."/>
            <person name="Goldberg J."/>
            <person name="Griggs A."/>
            <person name="Gujja S."/>
            <person name="Heilman E."/>
            <person name="Heiman D."/>
            <person name="Howarth C."/>
            <person name="Mehta T."/>
            <person name="Neiman D."/>
            <person name="Pearson M."/>
            <person name="Roberts A."/>
            <person name="Saif S."/>
            <person name="Shea T."/>
            <person name="Shenoy N."/>
            <person name="Sisk P."/>
            <person name="Stolte C."/>
            <person name="Sykes S."/>
            <person name="White J."/>
            <person name="Yandava C."/>
            <person name="Haas B."/>
            <person name="Nusbaum C."/>
            <person name="Birren B."/>
        </authorList>
    </citation>
    <scope>NUCLEOTIDE SEQUENCE</scope>
    <source>
        <strain evidence="3">ATCC 30864</strain>
    </source>
</reference>
<dbReference type="Pfam" id="PF21672">
    <property type="entry name" value="COMM_HN"/>
    <property type="match status" value="1"/>
</dbReference>
<dbReference type="eggNOG" id="ENOG502QSP3">
    <property type="taxonomic scope" value="Eukaryota"/>
</dbReference>
<dbReference type="Pfam" id="PF07258">
    <property type="entry name" value="COMM_domain"/>
    <property type="match status" value="1"/>
</dbReference>
<dbReference type="EMBL" id="KE346363">
    <property type="protein sequence ID" value="KJE92410.1"/>
    <property type="molecule type" value="Genomic_DNA"/>
</dbReference>
<evidence type="ECO:0000313" key="3">
    <source>
        <dbReference type="Proteomes" id="UP000008743"/>
    </source>
</evidence>
<dbReference type="PROSITE" id="PS51269">
    <property type="entry name" value="COMM"/>
    <property type="match status" value="1"/>
</dbReference>
<dbReference type="AlphaFoldDB" id="A0A0D2WN10"/>
<dbReference type="Proteomes" id="UP000008743">
    <property type="component" value="Unassembled WGS sequence"/>
</dbReference>
<proteinExistence type="predicted"/>
<dbReference type="OrthoDB" id="284322at2759"/>
<evidence type="ECO:0000259" key="1">
    <source>
        <dbReference type="PROSITE" id="PS51269"/>
    </source>
</evidence>
<dbReference type="PANTHER" id="PTHR16231:SF4">
    <property type="entry name" value="COMM DOMAIN-CONTAINING PROTEIN 4"/>
    <property type="match status" value="1"/>
</dbReference>
<name>A0A0D2WN10_CAPO3</name>
<dbReference type="PhylomeDB" id="A0A0D2WN10"/>
<dbReference type="InParanoid" id="A0A0D2WN10"/>
<accession>A0A0D2WN10</accession>
<dbReference type="STRING" id="595528.A0A0D2WN10"/>
<sequence length="238" mass="26000">MVCPKRASLDPPLGSKFRFCGDLDCPDWVLAEISLLSKMTSVKMKLLVVQVIDSIIGGNIDYNKVFKLTSDAKYELSDVKASIAAISFIISSSSKYAVDGESLSNELQQLGLPKEHAGALCRAYADSLDKLQTLFKAQSLRLPTLKDSQWRVDYLLSSSELETIAEPSVTLNLTLETAVPKQTKKKPAELNADGEAVASQEAEQAQTVTSNVAFEISSDKFRLLFSELKHAHDVLSAV</sequence>
<organism evidence="2 3">
    <name type="scientific">Capsaspora owczarzaki (strain ATCC 30864)</name>
    <dbReference type="NCBI Taxonomy" id="595528"/>
    <lineage>
        <taxon>Eukaryota</taxon>
        <taxon>Filasterea</taxon>
        <taxon>Capsaspora</taxon>
    </lineage>
</organism>
<gene>
    <name evidence="2" type="ORF">CAOG_003387</name>
</gene>
<keyword evidence="3" id="KW-1185">Reference proteome</keyword>
<dbReference type="PANTHER" id="PTHR16231">
    <property type="entry name" value="COMM DOMAIN-CONTAINING PROTEIN 4-8 FAMILY MEMBER"/>
    <property type="match status" value="1"/>
</dbReference>
<protein>
    <recommendedName>
        <fullName evidence="1">COMM domain-containing protein</fullName>
    </recommendedName>
</protein>
<dbReference type="InterPro" id="IPR047155">
    <property type="entry name" value="COMMD4/6/7/8"/>
</dbReference>
<feature type="domain" description="COMM" evidence="1">
    <location>
        <begin position="144"/>
        <end position="238"/>
    </location>
</feature>
<dbReference type="OMA" id="RDCPDWL"/>
<evidence type="ECO:0000313" key="2">
    <source>
        <dbReference type="EMBL" id="KJE92410.1"/>
    </source>
</evidence>